<dbReference type="Proteomes" id="UP000295418">
    <property type="component" value="Unassembled WGS sequence"/>
</dbReference>
<dbReference type="InterPro" id="IPR014284">
    <property type="entry name" value="RNA_pol_sigma-70_dom"/>
</dbReference>
<organism evidence="8 9">
    <name type="scientific">Paenibacillus albiflavus</name>
    <dbReference type="NCBI Taxonomy" id="2545760"/>
    <lineage>
        <taxon>Bacteria</taxon>
        <taxon>Bacillati</taxon>
        <taxon>Bacillota</taxon>
        <taxon>Bacilli</taxon>
        <taxon>Bacillales</taxon>
        <taxon>Paenibacillaceae</taxon>
        <taxon>Paenibacillus</taxon>
    </lineage>
</organism>
<feature type="domain" description="DUF1835" evidence="7">
    <location>
        <begin position="191"/>
        <end position="295"/>
    </location>
</feature>
<dbReference type="GO" id="GO:0016987">
    <property type="term" value="F:sigma factor activity"/>
    <property type="evidence" value="ECO:0007669"/>
    <property type="project" value="UniProtKB-KW"/>
</dbReference>
<dbReference type="Gene3D" id="1.10.10.10">
    <property type="entry name" value="Winged helix-like DNA-binding domain superfamily/Winged helix DNA-binding domain"/>
    <property type="match status" value="1"/>
</dbReference>
<sequence length="530" mass="60032">MQYWVEEARRGNQLAFEQIMGQFQGMAYAVAYAKLQDAHLAEDAVQEAFAEAFKSLHKLKESNAFPGWFKVIVTRACNRMIRNKRPSTIAYEQMVESVAPVPDIADLVVQRDLYQSLYASIAGLSYNLRVAVQLFYFQGHSLKEIEAYLNIPTTVLKKRLFDARKKLKVALPIADFVSVWNDLYEGGRSMLHIVNGDVVADKLRKSGVQGDILVWREIYSEGPIFTDLMEDGNRAIRATYLEQRLGIPSREYESGCLSQEKALAAFHQYEEVVLWFEHDLFDQTMLSFLLNWFAGQSMGTTKLSLLCIGDYPGIELFRGLGQLSVQQLEGLSGTWQSVGDEVLELGRLVWDAYSSPDPSKLVELLQGNLTALPYVNRALQFHLSRYPSIKNGLGIVQQLTLEMVRDGLSSPVDLFKQVGDKLHELGMGDLQYWQCLAGMVQGKHPLLSLDGTNQVPMYQDVSTEWKHSKVALTELGSKILDGVEDWIAINGINEWYGGVHLEGNHVPWRWDSVNNRLVQVQCGREWKLIQ</sequence>
<keyword evidence="4" id="KW-0804">Transcription</keyword>
<dbReference type="InterPro" id="IPR039425">
    <property type="entry name" value="RNA_pol_sigma-70-like"/>
</dbReference>
<evidence type="ECO:0000259" key="5">
    <source>
        <dbReference type="Pfam" id="PF04542"/>
    </source>
</evidence>
<dbReference type="PANTHER" id="PTHR43133">
    <property type="entry name" value="RNA POLYMERASE ECF-TYPE SIGMA FACTO"/>
    <property type="match status" value="1"/>
</dbReference>
<dbReference type="AlphaFoldDB" id="A0A4R4E3F7"/>
<dbReference type="RefSeq" id="WP_132419916.1">
    <property type="nucleotide sequence ID" value="NZ_SKFG01000028.1"/>
</dbReference>
<dbReference type="SUPFAM" id="SSF88659">
    <property type="entry name" value="Sigma3 and sigma4 domains of RNA polymerase sigma factors"/>
    <property type="match status" value="1"/>
</dbReference>
<keyword evidence="2" id="KW-0805">Transcription regulation</keyword>
<evidence type="ECO:0000256" key="2">
    <source>
        <dbReference type="ARBA" id="ARBA00023015"/>
    </source>
</evidence>
<dbReference type="OrthoDB" id="127805at2"/>
<feature type="domain" description="RNA polymerase sigma-70 region 2" evidence="5">
    <location>
        <begin position="22"/>
        <end position="85"/>
    </location>
</feature>
<dbReference type="NCBIfam" id="TIGR02937">
    <property type="entry name" value="sigma70-ECF"/>
    <property type="match status" value="1"/>
</dbReference>
<dbReference type="InterPro" id="IPR007627">
    <property type="entry name" value="RNA_pol_sigma70_r2"/>
</dbReference>
<dbReference type="InterPro" id="IPR014973">
    <property type="entry name" value="DUF1835"/>
</dbReference>
<keyword evidence="9" id="KW-1185">Reference proteome</keyword>
<dbReference type="SUPFAM" id="SSF88946">
    <property type="entry name" value="Sigma2 domain of RNA polymerase sigma factors"/>
    <property type="match status" value="1"/>
</dbReference>
<evidence type="ECO:0000256" key="3">
    <source>
        <dbReference type="ARBA" id="ARBA00023082"/>
    </source>
</evidence>
<evidence type="ECO:0000313" key="9">
    <source>
        <dbReference type="Proteomes" id="UP000295418"/>
    </source>
</evidence>
<dbReference type="Pfam" id="PF08281">
    <property type="entry name" value="Sigma70_r4_2"/>
    <property type="match status" value="1"/>
</dbReference>
<reference evidence="8 9" key="1">
    <citation type="submission" date="2019-03" db="EMBL/GenBank/DDBJ databases">
        <authorList>
            <person name="Kim M.K.M."/>
        </authorList>
    </citation>
    <scope>NUCLEOTIDE SEQUENCE [LARGE SCALE GENOMIC DNA]</scope>
    <source>
        <strain evidence="8 9">18JY21-1</strain>
    </source>
</reference>
<accession>A0A4R4E3F7</accession>
<dbReference type="InterPro" id="IPR036388">
    <property type="entry name" value="WH-like_DNA-bd_sf"/>
</dbReference>
<name>A0A4R4E3F7_9BACL</name>
<comment type="similarity">
    <text evidence="1">Belongs to the sigma-70 factor family. ECF subfamily.</text>
</comment>
<evidence type="ECO:0000256" key="1">
    <source>
        <dbReference type="ARBA" id="ARBA00010641"/>
    </source>
</evidence>
<evidence type="ECO:0000259" key="7">
    <source>
        <dbReference type="Pfam" id="PF08874"/>
    </source>
</evidence>
<evidence type="ECO:0000256" key="4">
    <source>
        <dbReference type="ARBA" id="ARBA00023163"/>
    </source>
</evidence>
<protein>
    <submittedName>
        <fullName evidence="8">Sigma-70 family RNA polymerase sigma factor</fullName>
    </submittedName>
</protein>
<dbReference type="Pfam" id="PF08874">
    <property type="entry name" value="DUF1835"/>
    <property type="match status" value="1"/>
</dbReference>
<dbReference type="InterPro" id="IPR013325">
    <property type="entry name" value="RNA_pol_sigma_r2"/>
</dbReference>
<dbReference type="InterPro" id="IPR013324">
    <property type="entry name" value="RNA_pol_sigma_r3/r4-like"/>
</dbReference>
<gene>
    <name evidence="8" type="ORF">E0485_20390</name>
</gene>
<dbReference type="GO" id="GO:0006352">
    <property type="term" value="P:DNA-templated transcription initiation"/>
    <property type="evidence" value="ECO:0007669"/>
    <property type="project" value="InterPro"/>
</dbReference>
<dbReference type="PANTHER" id="PTHR43133:SF51">
    <property type="entry name" value="RNA POLYMERASE SIGMA FACTOR"/>
    <property type="match status" value="1"/>
</dbReference>
<comment type="caution">
    <text evidence="8">The sequence shown here is derived from an EMBL/GenBank/DDBJ whole genome shotgun (WGS) entry which is preliminary data.</text>
</comment>
<dbReference type="EMBL" id="SKFG01000028">
    <property type="protein sequence ID" value="TCZ74036.1"/>
    <property type="molecule type" value="Genomic_DNA"/>
</dbReference>
<keyword evidence="3" id="KW-0731">Sigma factor</keyword>
<evidence type="ECO:0000259" key="6">
    <source>
        <dbReference type="Pfam" id="PF08281"/>
    </source>
</evidence>
<dbReference type="Pfam" id="PF04542">
    <property type="entry name" value="Sigma70_r2"/>
    <property type="match status" value="1"/>
</dbReference>
<dbReference type="Gene3D" id="1.10.1740.10">
    <property type="match status" value="1"/>
</dbReference>
<proteinExistence type="inferred from homology"/>
<evidence type="ECO:0000313" key="8">
    <source>
        <dbReference type="EMBL" id="TCZ74036.1"/>
    </source>
</evidence>
<dbReference type="InterPro" id="IPR013249">
    <property type="entry name" value="RNA_pol_sigma70_r4_t2"/>
</dbReference>
<dbReference type="GO" id="GO:0003677">
    <property type="term" value="F:DNA binding"/>
    <property type="evidence" value="ECO:0007669"/>
    <property type="project" value="InterPro"/>
</dbReference>
<feature type="domain" description="RNA polymerase sigma factor 70 region 4 type 2" evidence="6">
    <location>
        <begin position="115"/>
        <end position="167"/>
    </location>
</feature>